<dbReference type="AlphaFoldDB" id="A0A0R1KEL3"/>
<evidence type="ECO:0000313" key="3">
    <source>
        <dbReference type="Proteomes" id="UP000051248"/>
    </source>
</evidence>
<proteinExistence type="predicted"/>
<dbReference type="RefSeq" id="WP_025023113.1">
    <property type="nucleotide sequence ID" value="NZ_AZDZ01000019.1"/>
</dbReference>
<gene>
    <name evidence="2" type="ORF">FD03_GL001569</name>
</gene>
<feature type="domain" description="MIP18 family-like" evidence="1">
    <location>
        <begin position="14"/>
        <end position="84"/>
    </location>
</feature>
<dbReference type="OrthoDB" id="9805360at2"/>
<sequence>MDKQIDVADQRAGDIMCALQSVVDPELGVDVVNLGMIYGVEIKDNVCEITMTLTHMWCPVSDYLKVAIDKAAISVEGIDRCNIKLVWEPKWTVDKMSRVARIAMNLE</sequence>
<dbReference type="SUPFAM" id="SSF117916">
    <property type="entry name" value="Fe-S cluster assembly (FSCA) domain-like"/>
    <property type="match status" value="1"/>
</dbReference>
<protein>
    <recommendedName>
        <fullName evidence="1">MIP18 family-like domain-containing protein</fullName>
    </recommendedName>
</protein>
<keyword evidence="3" id="KW-1185">Reference proteome</keyword>
<accession>A0A0R1KEL3</accession>
<dbReference type="InterPro" id="IPR052339">
    <property type="entry name" value="Fe-S_Maturation_MIP18"/>
</dbReference>
<dbReference type="EMBL" id="AZDZ01000019">
    <property type="protein sequence ID" value="KRK79204.1"/>
    <property type="molecule type" value="Genomic_DNA"/>
</dbReference>
<dbReference type="PANTHER" id="PTHR42831">
    <property type="entry name" value="FE-S PROTEIN MATURATION AUXILIARY FACTOR YITW"/>
    <property type="match status" value="1"/>
</dbReference>
<name>A0A0R1KEL3_9LACO</name>
<evidence type="ECO:0000259" key="1">
    <source>
        <dbReference type="Pfam" id="PF01883"/>
    </source>
</evidence>
<dbReference type="InterPro" id="IPR034904">
    <property type="entry name" value="FSCA_dom_sf"/>
</dbReference>
<comment type="caution">
    <text evidence="2">The sequence shown here is derived from an EMBL/GenBank/DDBJ whole genome shotgun (WGS) entry which is preliminary data.</text>
</comment>
<dbReference type="PATRIC" id="fig|1423775.4.peg.1600"/>
<dbReference type="STRING" id="1423775.FD03_GL001569"/>
<dbReference type="InterPro" id="IPR002744">
    <property type="entry name" value="MIP18-like"/>
</dbReference>
<dbReference type="Gene3D" id="3.30.300.130">
    <property type="entry name" value="Fe-S cluster assembly (FSCA)"/>
    <property type="match status" value="1"/>
</dbReference>
<dbReference type="Proteomes" id="UP000051248">
    <property type="component" value="Unassembled WGS sequence"/>
</dbReference>
<organism evidence="2 3">
    <name type="scientific">Companilactobacillus nodensis DSM 19682 = JCM 14932 = NBRC 107160</name>
    <dbReference type="NCBI Taxonomy" id="1423775"/>
    <lineage>
        <taxon>Bacteria</taxon>
        <taxon>Bacillati</taxon>
        <taxon>Bacillota</taxon>
        <taxon>Bacilli</taxon>
        <taxon>Lactobacillales</taxon>
        <taxon>Lactobacillaceae</taxon>
        <taxon>Companilactobacillus</taxon>
    </lineage>
</organism>
<reference evidence="2 3" key="1">
    <citation type="journal article" date="2015" name="Genome Announc.">
        <title>Expanding the biotechnology potential of lactobacilli through comparative genomics of 213 strains and associated genera.</title>
        <authorList>
            <person name="Sun Z."/>
            <person name="Harris H.M."/>
            <person name="McCann A."/>
            <person name="Guo C."/>
            <person name="Argimon S."/>
            <person name="Zhang W."/>
            <person name="Yang X."/>
            <person name="Jeffery I.B."/>
            <person name="Cooney J.C."/>
            <person name="Kagawa T.F."/>
            <person name="Liu W."/>
            <person name="Song Y."/>
            <person name="Salvetti E."/>
            <person name="Wrobel A."/>
            <person name="Rasinkangas P."/>
            <person name="Parkhill J."/>
            <person name="Rea M.C."/>
            <person name="O'Sullivan O."/>
            <person name="Ritari J."/>
            <person name="Douillard F.P."/>
            <person name="Paul Ross R."/>
            <person name="Yang R."/>
            <person name="Briner A.E."/>
            <person name="Felis G.E."/>
            <person name="de Vos W.M."/>
            <person name="Barrangou R."/>
            <person name="Klaenhammer T.R."/>
            <person name="Caufield P.W."/>
            <person name="Cui Y."/>
            <person name="Zhang H."/>
            <person name="O'Toole P.W."/>
        </authorList>
    </citation>
    <scope>NUCLEOTIDE SEQUENCE [LARGE SCALE GENOMIC DNA]</scope>
    <source>
        <strain evidence="2 3">DSM 19682</strain>
    </source>
</reference>
<evidence type="ECO:0000313" key="2">
    <source>
        <dbReference type="EMBL" id="KRK79204.1"/>
    </source>
</evidence>
<dbReference type="eggNOG" id="COG2151">
    <property type="taxonomic scope" value="Bacteria"/>
</dbReference>
<dbReference type="PANTHER" id="PTHR42831:SF1">
    <property type="entry name" value="FE-S PROTEIN MATURATION AUXILIARY FACTOR YITW"/>
    <property type="match status" value="1"/>
</dbReference>
<dbReference type="Pfam" id="PF01883">
    <property type="entry name" value="FeS_assembly_P"/>
    <property type="match status" value="1"/>
</dbReference>